<dbReference type="HOGENOM" id="CLU_2663061_0_0_9"/>
<name>U1W6Q1_ANEAE</name>
<evidence type="ECO:0000313" key="2">
    <source>
        <dbReference type="Proteomes" id="UP000016511"/>
    </source>
</evidence>
<dbReference type="AlphaFoldDB" id="U1W6Q1"/>
<protein>
    <submittedName>
        <fullName evidence="1">Uncharacterized protein</fullName>
    </submittedName>
</protein>
<dbReference type="EMBL" id="AWSJ01000391">
    <property type="protein sequence ID" value="ERI04169.1"/>
    <property type="molecule type" value="Genomic_DNA"/>
</dbReference>
<dbReference type="STRING" id="649747.HMPREF0083_06171"/>
<evidence type="ECO:0000313" key="1">
    <source>
        <dbReference type="EMBL" id="ERI04169.1"/>
    </source>
</evidence>
<accession>U1W6Q1</accession>
<organism evidence="1 2">
    <name type="scientific">Aneurinibacillus aneurinilyticus ATCC 12856</name>
    <dbReference type="NCBI Taxonomy" id="649747"/>
    <lineage>
        <taxon>Bacteria</taxon>
        <taxon>Bacillati</taxon>
        <taxon>Bacillota</taxon>
        <taxon>Bacilli</taxon>
        <taxon>Bacillales</taxon>
        <taxon>Paenibacillaceae</taxon>
        <taxon>Aneurinibacillus group</taxon>
        <taxon>Aneurinibacillus</taxon>
    </lineage>
</organism>
<comment type="caution">
    <text evidence="1">The sequence shown here is derived from an EMBL/GenBank/DDBJ whole genome shotgun (WGS) entry which is preliminary data.</text>
</comment>
<sequence>MSLSNNQMGRRREAMTHKPGDLPFLHMFPILRGVRIKRRVHEATVRHRTVLMFCIFDACDAIPPYGMAFLVDFCC</sequence>
<gene>
    <name evidence="1" type="ORF">HMPREF0083_06171</name>
</gene>
<reference evidence="1 2" key="1">
    <citation type="submission" date="2013-08" db="EMBL/GenBank/DDBJ databases">
        <authorList>
            <person name="Weinstock G."/>
            <person name="Sodergren E."/>
            <person name="Wylie T."/>
            <person name="Fulton L."/>
            <person name="Fulton R."/>
            <person name="Fronick C."/>
            <person name="O'Laughlin M."/>
            <person name="Godfrey J."/>
            <person name="Miner T."/>
            <person name="Herter B."/>
            <person name="Appelbaum E."/>
            <person name="Cordes M."/>
            <person name="Lek S."/>
            <person name="Wollam A."/>
            <person name="Pepin K.H."/>
            <person name="Palsikar V.B."/>
            <person name="Mitreva M."/>
            <person name="Wilson R.K."/>
        </authorList>
    </citation>
    <scope>NUCLEOTIDE SEQUENCE [LARGE SCALE GENOMIC DNA]</scope>
    <source>
        <strain evidence="1 2">ATCC 12856</strain>
    </source>
</reference>
<proteinExistence type="predicted"/>
<keyword evidence="2" id="KW-1185">Reference proteome</keyword>
<dbReference type="Proteomes" id="UP000016511">
    <property type="component" value="Unassembled WGS sequence"/>
</dbReference>